<evidence type="ECO:0008006" key="3">
    <source>
        <dbReference type="Google" id="ProtNLM"/>
    </source>
</evidence>
<name>A0A397UKY2_9GLOM</name>
<gene>
    <name evidence="1" type="ORF">C2G38_2204882</name>
</gene>
<proteinExistence type="predicted"/>
<dbReference type="OrthoDB" id="5598606at2759"/>
<sequence>MSLKSLQVIFFNEEKCINFLLEKEILKDKQSCEICNSEITRYINYYKCKNRECNKTESVFKNTIFSNSNIKCNDILLIGYFWLYKLSYILINMMTTFSSVTIIKFTNIFRDLAISKLTSEDHIIGGKNIICKIDESKFKKYEDFWVVGGTERTKEKKCFFVITENREAPTLRRIIKQHSKSFKNRIQQGTGVHTNSVEGLWNGVKLNISTRNCSKQLLEKHLYEFIWRRKNRNNLFEAFINLLK</sequence>
<accession>A0A397UKY2</accession>
<dbReference type="AlphaFoldDB" id="A0A397UKY2"/>
<reference evidence="1 2" key="1">
    <citation type="submission" date="2018-06" db="EMBL/GenBank/DDBJ databases">
        <title>Comparative genomics reveals the genomic features of Rhizophagus irregularis, R. cerebriforme, R. diaphanum and Gigaspora rosea, and their symbiotic lifestyle signature.</title>
        <authorList>
            <person name="Morin E."/>
            <person name="San Clemente H."/>
            <person name="Chen E.C.H."/>
            <person name="De La Providencia I."/>
            <person name="Hainaut M."/>
            <person name="Kuo A."/>
            <person name="Kohler A."/>
            <person name="Murat C."/>
            <person name="Tang N."/>
            <person name="Roy S."/>
            <person name="Loubradou J."/>
            <person name="Henrissat B."/>
            <person name="Grigoriev I.V."/>
            <person name="Corradi N."/>
            <person name="Roux C."/>
            <person name="Martin F.M."/>
        </authorList>
    </citation>
    <scope>NUCLEOTIDE SEQUENCE [LARGE SCALE GENOMIC DNA]</scope>
    <source>
        <strain evidence="1 2">DAOM 194757</strain>
    </source>
</reference>
<evidence type="ECO:0000313" key="2">
    <source>
        <dbReference type="Proteomes" id="UP000266673"/>
    </source>
</evidence>
<comment type="caution">
    <text evidence="1">The sequence shown here is derived from an EMBL/GenBank/DDBJ whole genome shotgun (WGS) entry which is preliminary data.</text>
</comment>
<protein>
    <recommendedName>
        <fullName evidence="3">ISXO2-like transposase domain-containing protein</fullName>
    </recommendedName>
</protein>
<dbReference type="PANTHER" id="PTHR47163">
    <property type="entry name" value="DDE_TNP_IS1595 DOMAIN-CONTAINING PROTEIN"/>
    <property type="match status" value="1"/>
</dbReference>
<dbReference type="PANTHER" id="PTHR47163:SF2">
    <property type="entry name" value="SI:DKEY-17M8.2"/>
    <property type="match status" value="1"/>
</dbReference>
<organism evidence="1 2">
    <name type="scientific">Gigaspora rosea</name>
    <dbReference type="NCBI Taxonomy" id="44941"/>
    <lineage>
        <taxon>Eukaryota</taxon>
        <taxon>Fungi</taxon>
        <taxon>Fungi incertae sedis</taxon>
        <taxon>Mucoromycota</taxon>
        <taxon>Glomeromycotina</taxon>
        <taxon>Glomeromycetes</taxon>
        <taxon>Diversisporales</taxon>
        <taxon>Gigasporaceae</taxon>
        <taxon>Gigaspora</taxon>
    </lineage>
</organism>
<keyword evidence="2" id="KW-1185">Reference proteome</keyword>
<evidence type="ECO:0000313" key="1">
    <source>
        <dbReference type="EMBL" id="RIB10910.1"/>
    </source>
</evidence>
<dbReference type="InterPro" id="IPR053164">
    <property type="entry name" value="IS1016-like_transposase"/>
</dbReference>
<dbReference type="Proteomes" id="UP000266673">
    <property type="component" value="Unassembled WGS sequence"/>
</dbReference>
<dbReference type="EMBL" id="QKWP01001197">
    <property type="protein sequence ID" value="RIB10910.1"/>
    <property type="molecule type" value="Genomic_DNA"/>
</dbReference>